<organism evidence="2 3">
    <name type="scientific">Elysia marginata</name>
    <dbReference type="NCBI Taxonomy" id="1093978"/>
    <lineage>
        <taxon>Eukaryota</taxon>
        <taxon>Metazoa</taxon>
        <taxon>Spiralia</taxon>
        <taxon>Lophotrochozoa</taxon>
        <taxon>Mollusca</taxon>
        <taxon>Gastropoda</taxon>
        <taxon>Heterobranchia</taxon>
        <taxon>Euthyneura</taxon>
        <taxon>Panpulmonata</taxon>
        <taxon>Sacoglossa</taxon>
        <taxon>Placobranchoidea</taxon>
        <taxon>Plakobranchidae</taxon>
        <taxon>Elysia</taxon>
    </lineage>
</organism>
<dbReference type="InterPro" id="IPR001584">
    <property type="entry name" value="Integrase_cat-core"/>
</dbReference>
<dbReference type="Pfam" id="PF17921">
    <property type="entry name" value="Integrase_H2C2"/>
    <property type="match status" value="1"/>
</dbReference>
<dbReference type="InterPro" id="IPR012337">
    <property type="entry name" value="RNaseH-like_sf"/>
</dbReference>
<keyword evidence="3" id="KW-1185">Reference proteome</keyword>
<reference evidence="2 3" key="1">
    <citation type="journal article" date="2021" name="Elife">
        <title>Chloroplast acquisition without the gene transfer in kleptoplastic sea slugs, Plakobranchus ocellatus.</title>
        <authorList>
            <person name="Maeda T."/>
            <person name="Takahashi S."/>
            <person name="Yoshida T."/>
            <person name="Shimamura S."/>
            <person name="Takaki Y."/>
            <person name="Nagai Y."/>
            <person name="Toyoda A."/>
            <person name="Suzuki Y."/>
            <person name="Arimoto A."/>
            <person name="Ishii H."/>
            <person name="Satoh N."/>
            <person name="Nishiyama T."/>
            <person name="Hasebe M."/>
            <person name="Maruyama T."/>
            <person name="Minagawa J."/>
            <person name="Obokata J."/>
            <person name="Shigenobu S."/>
        </authorList>
    </citation>
    <scope>NUCLEOTIDE SEQUENCE [LARGE SCALE GENOMIC DNA]</scope>
</reference>
<accession>A0AAV4JUR6</accession>
<comment type="caution">
    <text evidence="2">The sequence shown here is derived from an EMBL/GenBank/DDBJ whole genome shotgun (WGS) entry which is preliminary data.</text>
</comment>
<dbReference type="Gene3D" id="1.10.340.70">
    <property type="match status" value="1"/>
</dbReference>
<evidence type="ECO:0000313" key="2">
    <source>
        <dbReference type="EMBL" id="GFS26160.1"/>
    </source>
</evidence>
<dbReference type="Proteomes" id="UP000762676">
    <property type="component" value="Unassembled WGS sequence"/>
</dbReference>
<gene>
    <name evidence="2" type="ORF">ElyMa_007045500</name>
</gene>
<dbReference type="Gene3D" id="3.30.420.10">
    <property type="entry name" value="Ribonuclease H-like superfamily/Ribonuclease H"/>
    <property type="match status" value="1"/>
</dbReference>
<dbReference type="Pfam" id="PF00665">
    <property type="entry name" value="rve"/>
    <property type="match status" value="1"/>
</dbReference>
<dbReference type="InterPro" id="IPR036397">
    <property type="entry name" value="RNaseH_sf"/>
</dbReference>
<proteinExistence type="predicted"/>
<feature type="domain" description="Integrase catalytic" evidence="1">
    <location>
        <begin position="45"/>
        <end position="145"/>
    </location>
</feature>
<dbReference type="EMBL" id="BMAT01014091">
    <property type="protein sequence ID" value="GFS26160.1"/>
    <property type="molecule type" value="Genomic_DNA"/>
</dbReference>
<sequence length="145" mass="16565">MRSLARSWVWWPHMDADIEKYVKICSICAQHAKQPAKSPLQSWDWPLEPWKRIHIDFAGPFLNKMFLIVIDSHSKWLDVKIISPITAYDTIVELKEIFSTHGLPDQIVSDNGPSFTTQEFKMFCAANGVEHITTSPYHPASNGLA</sequence>
<evidence type="ECO:0000313" key="3">
    <source>
        <dbReference type="Proteomes" id="UP000762676"/>
    </source>
</evidence>
<dbReference type="AlphaFoldDB" id="A0AAV4JUR6"/>
<dbReference type="GO" id="GO:0015074">
    <property type="term" value="P:DNA integration"/>
    <property type="evidence" value="ECO:0007669"/>
    <property type="project" value="InterPro"/>
</dbReference>
<dbReference type="PANTHER" id="PTHR37984:SF5">
    <property type="entry name" value="PROTEIN NYNRIN-LIKE"/>
    <property type="match status" value="1"/>
</dbReference>
<dbReference type="InterPro" id="IPR041588">
    <property type="entry name" value="Integrase_H2C2"/>
</dbReference>
<dbReference type="InterPro" id="IPR050951">
    <property type="entry name" value="Retrovirus_Pol_polyprotein"/>
</dbReference>
<evidence type="ECO:0000259" key="1">
    <source>
        <dbReference type="PROSITE" id="PS50994"/>
    </source>
</evidence>
<protein>
    <submittedName>
        <fullName evidence="2">Polyprotein</fullName>
    </submittedName>
</protein>
<dbReference type="PANTHER" id="PTHR37984">
    <property type="entry name" value="PROTEIN CBG26694"/>
    <property type="match status" value="1"/>
</dbReference>
<dbReference type="PROSITE" id="PS50994">
    <property type="entry name" value="INTEGRASE"/>
    <property type="match status" value="1"/>
</dbReference>
<dbReference type="GO" id="GO:0003676">
    <property type="term" value="F:nucleic acid binding"/>
    <property type="evidence" value="ECO:0007669"/>
    <property type="project" value="InterPro"/>
</dbReference>
<dbReference type="SUPFAM" id="SSF53098">
    <property type="entry name" value="Ribonuclease H-like"/>
    <property type="match status" value="1"/>
</dbReference>
<name>A0AAV4JUR6_9GAST</name>